<proteinExistence type="predicted"/>
<name>A0A0E9T884_ANGAN</name>
<protein>
    <submittedName>
        <fullName evidence="1">Uncharacterized protein</fullName>
    </submittedName>
</protein>
<sequence>MQMIECGQRSVPSIISLYPVRGTHFVFILQFFVSMSHKQTFWCRMQCV</sequence>
<dbReference type="AlphaFoldDB" id="A0A0E9T884"/>
<dbReference type="EMBL" id="GBXM01059492">
    <property type="protein sequence ID" value="JAH49085.1"/>
    <property type="molecule type" value="Transcribed_RNA"/>
</dbReference>
<organism evidence="1">
    <name type="scientific">Anguilla anguilla</name>
    <name type="common">European freshwater eel</name>
    <name type="synonym">Muraena anguilla</name>
    <dbReference type="NCBI Taxonomy" id="7936"/>
    <lineage>
        <taxon>Eukaryota</taxon>
        <taxon>Metazoa</taxon>
        <taxon>Chordata</taxon>
        <taxon>Craniata</taxon>
        <taxon>Vertebrata</taxon>
        <taxon>Euteleostomi</taxon>
        <taxon>Actinopterygii</taxon>
        <taxon>Neopterygii</taxon>
        <taxon>Teleostei</taxon>
        <taxon>Anguilliformes</taxon>
        <taxon>Anguillidae</taxon>
        <taxon>Anguilla</taxon>
    </lineage>
</organism>
<reference evidence="1" key="1">
    <citation type="submission" date="2014-11" db="EMBL/GenBank/DDBJ databases">
        <authorList>
            <person name="Amaro Gonzalez C."/>
        </authorList>
    </citation>
    <scope>NUCLEOTIDE SEQUENCE</scope>
</reference>
<evidence type="ECO:0000313" key="1">
    <source>
        <dbReference type="EMBL" id="JAH49085.1"/>
    </source>
</evidence>
<accession>A0A0E9T884</accession>
<reference evidence="1" key="2">
    <citation type="journal article" date="2015" name="Fish Shellfish Immunol.">
        <title>Early steps in the European eel (Anguilla anguilla)-Vibrio vulnificus interaction in the gills: Role of the RtxA13 toxin.</title>
        <authorList>
            <person name="Callol A."/>
            <person name="Pajuelo D."/>
            <person name="Ebbesson L."/>
            <person name="Teles M."/>
            <person name="MacKenzie S."/>
            <person name="Amaro C."/>
        </authorList>
    </citation>
    <scope>NUCLEOTIDE SEQUENCE</scope>
</reference>